<evidence type="ECO:0000256" key="3">
    <source>
        <dbReference type="ARBA" id="ARBA00007103"/>
    </source>
</evidence>
<evidence type="ECO:0000256" key="10">
    <source>
        <dbReference type="NCBIfam" id="TIGR01137"/>
    </source>
</evidence>
<dbReference type="InterPro" id="IPR046342">
    <property type="entry name" value="CBS_dom_sf"/>
</dbReference>
<evidence type="ECO:0000256" key="5">
    <source>
        <dbReference type="ARBA" id="ARBA00022898"/>
    </source>
</evidence>
<name>A0A9W6QDQ8_9ACTN</name>
<feature type="region of interest" description="Disordered" evidence="12">
    <location>
        <begin position="142"/>
        <end position="162"/>
    </location>
</feature>
<dbReference type="EMBL" id="BSSA01000036">
    <property type="protein sequence ID" value="GLW74560.1"/>
    <property type="molecule type" value="Genomic_DNA"/>
</dbReference>
<dbReference type="InterPro" id="IPR001216">
    <property type="entry name" value="P-phosphate_BS"/>
</dbReference>
<dbReference type="InterPro" id="IPR000644">
    <property type="entry name" value="CBS_dom"/>
</dbReference>
<dbReference type="PROSITE" id="PS51371">
    <property type="entry name" value="CBS"/>
    <property type="match status" value="1"/>
</dbReference>
<comment type="caution">
    <text evidence="14">The sequence shown here is derived from an EMBL/GenBank/DDBJ whole genome shotgun (WGS) entry which is preliminary data.</text>
</comment>
<dbReference type="PANTHER" id="PTHR10314">
    <property type="entry name" value="CYSTATHIONINE BETA-SYNTHASE"/>
    <property type="match status" value="1"/>
</dbReference>
<dbReference type="Gene3D" id="3.40.50.1100">
    <property type="match status" value="2"/>
</dbReference>
<gene>
    <name evidence="14" type="ORF">Kpho02_68580</name>
</gene>
<dbReference type="FunFam" id="3.40.50.1100:FF:000003">
    <property type="entry name" value="Cystathionine beta-synthase"/>
    <property type="match status" value="1"/>
</dbReference>
<evidence type="ECO:0000256" key="2">
    <source>
        <dbReference type="ARBA" id="ARBA00005003"/>
    </source>
</evidence>
<evidence type="ECO:0000256" key="9">
    <source>
        <dbReference type="ARBA" id="ARBA00047490"/>
    </source>
</evidence>
<evidence type="ECO:0000256" key="7">
    <source>
        <dbReference type="ARBA" id="ARBA00023239"/>
    </source>
</evidence>
<protein>
    <recommendedName>
        <fullName evidence="8 10">Cystathionine beta-synthase</fullName>
        <ecNumber evidence="4 10">4.2.1.22</ecNumber>
    </recommendedName>
</protein>
<keyword evidence="7" id="KW-0456">Lyase</keyword>
<dbReference type="GO" id="GO:0016765">
    <property type="term" value="F:transferase activity, transferring alkyl or aryl (other than methyl) groups"/>
    <property type="evidence" value="ECO:0007669"/>
    <property type="project" value="UniProtKB-ARBA"/>
</dbReference>
<dbReference type="GO" id="GO:0005737">
    <property type="term" value="C:cytoplasm"/>
    <property type="evidence" value="ECO:0007669"/>
    <property type="project" value="InterPro"/>
</dbReference>
<dbReference type="SUPFAM" id="SSF54631">
    <property type="entry name" value="CBS-domain pair"/>
    <property type="match status" value="1"/>
</dbReference>
<dbReference type="EC" id="4.2.1.22" evidence="4 10"/>
<dbReference type="CDD" id="cd01561">
    <property type="entry name" value="CBS_like"/>
    <property type="match status" value="1"/>
</dbReference>
<dbReference type="Pfam" id="PF00291">
    <property type="entry name" value="PALP"/>
    <property type="match status" value="1"/>
</dbReference>
<keyword evidence="5" id="KW-0663">Pyridoxal phosphate</keyword>
<dbReference type="InterPro" id="IPR050214">
    <property type="entry name" value="Cys_Synth/Cystath_Beta-Synth"/>
</dbReference>
<sequence>MRYHNSIIELVGDTPLVKLNKVAEGISATVLAKVEYFNPGGSVKDRIAMRMIEAAEASGALKPGGTIVEPTSGNTGVGLAIVAQQKGYKCIFVCPDKVSTDKINTLRAYGAEVVVCPTAVAPEHPDSYYNVSDRLVRETPNAWKPDQYSNPENPASHYHSTGPELWAQTEGRITHFVAGVGTGGTISGTGNYLKEVSGGKVQVIGADPEGSVYSGGTGRPYLVEGVGEDFWPTAYDRQVADRIVAVSDKDSFQMTRRLAKEEGLLVGGSCGMAVVAALEVARELGPDDVVVVLLPDGGRGYLSKIFNDDWMADYGFLPAATDEAHIGEVLARKDAIEHEGIPQFVHMHPGETVAEAVRVLQDFGVSQMPVVSQGAGHPDIMAGEVVGSVVERELLEGLFNGRIQLTDTLDKVMSKPLPVVGSGETVTNLMAVLEKADAVVVLVEGKPQGIVTRQDLLAFLTARAGH</sequence>
<accession>A0A9W6QDQ8</accession>
<evidence type="ECO:0000256" key="8">
    <source>
        <dbReference type="ARBA" id="ARBA00026192"/>
    </source>
</evidence>
<comment type="cofactor">
    <cofactor evidence="1">
        <name>pyridoxal 5'-phosphate</name>
        <dbReference type="ChEBI" id="CHEBI:597326"/>
    </cofactor>
</comment>
<dbReference type="RefSeq" id="WP_285740144.1">
    <property type="nucleotide sequence ID" value="NZ_BSSA01000036.1"/>
</dbReference>
<dbReference type="FunFam" id="3.40.50.1100:FF:000118">
    <property type="entry name" value="Related to CYS4-cystathionine beta-synthase"/>
    <property type="match status" value="1"/>
</dbReference>
<dbReference type="GO" id="GO:0006535">
    <property type="term" value="P:cysteine biosynthetic process from serine"/>
    <property type="evidence" value="ECO:0007669"/>
    <property type="project" value="InterPro"/>
</dbReference>
<keyword evidence="6 11" id="KW-0129">CBS domain</keyword>
<dbReference type="InterPro" id="IPR005857">
    <property type="entry name" value="Cysta_beta_synth"/>
</dbReference>
<feature type="domain" description="CBS" evidence="13">
    <location>
        <begin position="340"/>
        <end position="405"/>
    </location>
</feature>
<evidence type="ECO:0000256" key="4">
    <source>
        <dbReference type="ARBA" id="ARBA00012041"/>
    </source>
</evidence>
<comment type="pathway">
    <text evidence="2">Amino-acid biosynthesis; L-cysteine biosynthesis; L-cysteine from L-homocysteine and L-serine: step 1/2.</text>
</comment>
<dbReference type="PROSITE" id="PS00901">
    <property type="entry name" value="CYS_SYNTHASE"/>
    <property type="match status" value="1"/>
</dbReference>
<dbReference type="AlphaFoldDB" id="A0A9W6QDQ8"/>
<dbReference type="NCBIfam" id="TIGR01137">
    <property type="entry name" value="cysta_beta"/>
    <property type="match status" value="1"/>
</dbReference>
<dbReference type="SMART" id="SM00116">
    <property type="entry name" value="CBS"/>
    <property type="match status" value="2"/>
</dbReference>
<evidence type="ECO:0000259" key="13">
    <source>
        <dbReference type="PROSITE" id="PS51371"/>
    </source>
</evidence>
<organism evidence="14 15">
    <name type="scientific">Kitasatospora phosalacinea</name>
    <dbReference type="NCBI Taxonomy" id="2065"/>
    <lineage>
        <taxon>Bacteria</taxon>
        <taxon>Bacillati</taxon>
        <taxon>Actinomycetota</taxon>
        <taxon>Actinomycetes</taxon>
        <taxon>Kitasatosporales</taxon>
        <taxon>Streptomycetaceae</taxon>
        <taxon>Kitasatospora</taxon>
    </lineage>
</organism>
<dbReference type="GO" id="GO:0004122">
    <property type="term" value="F:cystathionine beta-synthase activity"/>
    <property type="evidence" value="ECO:0007669"/>
    <property type="project" value="UniProtKB-UniRule"/>
</dbReference>
<comment type="similarity">
    <text evidence="3">Belongs to the cysteine synthase/cystathionine beta-synthase family.</text>
</comment>
<dbReference type="InterPro" id="IPR036052">
    <property type="entry name" value="TrpB-like_PALP_sf"/>
</dbReference>
<dbReference type="InterPro" id="IPR001926">
    <property type="entry name" value="TrpB-like_PALP"/>
</dbReference>
<proteinExistence type="inferred from homology"/>
<dbReference type="Gene3D" id="3.10.580.10">
    <property type="entry name" value="CBS-domain"/>
    <property type="match status" value="1"/>
</dbReference>
<evidence type="ECO:0000256" key="6">
    <source>
        <dbReference type="ARBA" id="ARBA00023122"/>
    </source>
</evidence>
<dbReference type="Proteomes" id="UP001165041">
    <property type="component" value="Unassembled WGS sequence"/>
</dbReference>
<evidence type="ECO:0000256" key="12">
    <source>
        <dbReference type="SAM" id="MobiDB-lite"/>
    </source>
</evidence>
<dbReference type="Pfam" id="PF00571">
    <property type="entry name" value="CBS"/>
    <property type="match status" value="1"/>
</dbReference>
<dbReference type="SUPFAM" id="SSF53686">
    <property type="entry name" value="Tryptophan synthase beta subunit-like PLP-dependent enzymes"/>
    <property type="match status" value="1"/>
</dbReference>
<evidence type="ECO:0000256" key="11">
    <source>
        <dbReference type="PROSITE-ProRule" id="PRU00703"/>
    </source>
</evidence>
<dbReference type="GO" id="GO:0019343">
    <property type="term" value="P:cysteine biosynthetic process via cystathionine"/>
    <property type="evidence" value="ECO:0007669"/>
    <property type="project" value="InterPro"/>
</dbReference>
<evidence type="ECO:0000313" key="15">
    <source>
        <dbReference type="Proteomes" id="UP001165041"/>
    </source>
</evidence>
<evidence type="ECO:0000256" key="1">
    <source>
        <dbReference type="ARBA" id="ARBA00001933"/>
    </source>
</evidence>
<comment type="catalytic activity">
    <reaction evidence="9">
        <text>L-homocysteine + L-serine = L,L-cystathionine + H2O</text>
        <dbReference type="Rhea" id="RHEA:10112"/>
        <dbReference type="ChEBI" id="CHEBI:15377"/>
        <dbReference type="ChEBI" id="CHEBI:33384"/>
        <dbReference type="ChEBI" id="CHEBI:58161"/>
        <dbReference type="ChEBI" id="CHEBI:58199"/>
        <dbReference type="EC" id="4.2.1.22"/>
    </reaction>
</comment>
<reference evidence="14" key="1">
    <citation type="submission" date="2023-02" db="EMBL/GenBank/DDBJ databases">
        <title>Kitasatospora phosalacinea NBRC 14627.</title>
        <authorList>
            <person name="Ichikawa N."/>
            <person name="Sato H."/>
            <person name="Tonouchi N."/>
        </authorList>
    </citation>
    <scope>NUCLEOTIDE SEQUENCE</scope>
    <source>
        <strain evidence="14">NBRC 14627</strain>
    </source>
</reference>
<evidence type="ECO:0000313" key="14">
    <source>
        <dbReference type="EMBL" id="GLW74560.1"/>
    </source>
</evidence>